<keyword evidence="5 8" id="KW-0697">Rotamase</keyword>
<proteinExistence type="inferred from homology"/>
<dbReference type="InterPro" id="IPR050245">
    <property type="entry name" value="PrsA_foldase"/>
</dbReference>
<dbReference type="InterPro" id="IPR027304">
    <property type="entry name" value="Trigger_fact/SurA_dom_sf"/>
</dbReference>
<evidence type="ECO:0000313" key="12">
    <source>
        <dbReference type="EMBL" id="SCW55601.1"/>
    </source>
</evidence>
<dbReference type="PROSITE" id="PS50198">
    <property type="entry name" value="PPIC_PPIASE_2"/>
    <property type="match status" value="1"/>
</dbReference>
<dbReference type="AlphaFoldDB" id="A0A1G4RG43"/>
<reference evidence="13" key="1">
    <citation type="submission" date="2016-10" db="EMBL/GenBank/DDBJ databases">
        <authorList>
            <person name="Varghese N."/>
            <person name="Submissions S."/>
        </authorList>
    </citation>
    <scope>NUCLEOTIDE SEQUENCE [LARGE SCALE GENOMIC DNA]</scope>
    <source>
        <strain evidence="13">CGMCC 1.3431</strain>
    </source>
</reference>
<evidence type="ECO:0000256" key="9">
    <source>
        <dbReference type="SAM" id="MobiDB-lite"/>
    </source>
</evidence>
<dbReference type="SUPFAM" id="SSF109998">
    <property type="entry name" value="Triger factor/SurA peptide-binding domain-like"/>
    <property type="match status" value="1"/>
</dbReference>
<evidence type="ECO:0000256" key="5">
    <source>
        <dbReference type="ARBA" id="ARBA00023110"/>
    </source>
</evidence>
<dbReference type="EC" id="5.2.1.8" evidence="3"/>
<dbReference type="PROSITE" id="PS51257">
    <property type="entry name" value="PROKAR_LIPOPROTEIN"/>
    <property type="match status" value="1"/>
</dbReference>
<evidence type="ECO:0000256" key="4">
    <source>
        <dbReference type="ARBA" id="ARBA00018370"/>
    </source>
</evidence>
<dbReference type="SUPFAM" id="SSF54534">
    <property type="entry name" value="FKBP-like"/>
    <property type="match status" value="1"/>
</dbReference>
<evidence type="ECO:0000256" key="3">
    <source>
        <dbReference type="ARBA" id="ARBA00013194"/>
    </source>
</evidence>
<organism evidence="12 13">
    <name type="scientific">Asticcacaulis taihuensis</name>
    <dbReference type="NCBI Taxonomy" id="260084"/>
    <lineage>
        <taxon>Bacteria</taxon>
        <taxon>Pseudomonadati</taxon>
        <taxon>Pseudomonadota</taxon>
        <taxon>Alphaproteobacteria</taxon>
        <taxon>Caulobacterales</taxon>
        <taxon>Caulobacteraceae</taxon>
        <taxon>Asticcacaulis</taxon>
    </lineage>
</organism>
<comment type="catalytic activity">
    <reaction evidence="1">
        <text>[protein]-peptidylproline (omega=180) = [protein]-peptidylproline (omega=0)</text>
        <dbReference type="Rhea" id="RHEA:16237"/>
        <dbReference type="Rhea" id="RHEA-COMP:10747"/>
        <dbReference type="Rhea" id="RHEA-COMP:10748"/>
        <dbReference type="ChEBI" id="CHEBI:83833"/>
        <dbReference type="ChEBI" id="CHEBI:83834"/>
        <dbReference type="EC" id="5.2.1.8"/>
    </reaction>
</comment>
<dbReference type="PANTHER" id="PTHR47245">
    <property type="entry name" value="PEPTIDYLPROLYL ISOMERASE"/>
    <property type="match status" value="1"/>
</dbReference>
<dbReference type="RefSeq" id="WP_090646817.1">
    <property type="nucleotide sequence ID" value="NZ_CBCRYE010000004.1"/>
</dbReference>
<evidence type="ECO:0000256" key="6">
    <source>
        <dbReference type="ARBA" id="ARBA00030642"/>
    </source>
</evidence>
<gene>
    <name evidence="12" type="ORF">SAMN02927928_1875</name>
</gene>
<dbReference type="PANTHER" id="PTHR47245:SF2">
    <property type="entry name" value="PEPTIDYL-PROLYL CIS-TRANS ISOMERASE HP_0175-RELATED"/>
    <property type="match status" value="1"/>
</dbReference>
<evidence type="ECO:0000256" key="2">
    <source>
        <dbReference type="ARBA" id="ARBA00007656"/>
    </source>
</evidence>
<evidence type="ECO:0000256" key="10">
    <source>
        <dbReference type="SAM" id="SignalP"/>
    </source>
</evidence>
<comment type="similarity">
    <text evidence="2">Belongs to the PpiC/parvulin rotamase family.</text>
</comment>
<dbReference type="STRING" id="260084.SAMN02927928_1875"/>
<dbReference type="Gene3D" id="3.10.50.40">
    <property type="match status" value="1"/>
</dbReference>
<keyword evidence="8 12" id="KW-0413">Isomerase</keyword>
<evidence type="ECO:0000256" key="7">
    <source>
        <dbReference type="ARBA" id="ARBA00031484"/>
    </source>
</evidence>
<dbReference type="OrthoDB" id="14196at2"/>
<dbReference type="EMBL" id="FMTS01000002">
    <property type="protein sequence ID" value="SCW55601.1"/>
    <property type="molecule type" value="Genomic_DNA"/>
</dbReference>
<dbReference type="InterPro" id="IPR046357">
    <property type="entry name" value="PPIase_dom_sf"/>
</dbReference>
<evidence type="ECO:0000256" key="1">
    <source>
        <dbReference type="ARBA" id="ARBA00000971"/>
    </source>
</evidence>
<dbReference type="InterPro" id="IPR000297">
    <property type="entry name" value="PPIase_PpiC"/>
</dbReference>
<keyword evidence="13" id="KW-1185">Reference proteome</keyword>
<dbReference type="Proteomes" id="UP000199150">
    <property type="component" value="Unassembled WGS sequence"/>
</dbReference>
<keyword evidence="10" id="KW-0732">Signal</keyword>
<dbReference type="GO" id="GO:0003755">
    <property type="term" value="F:peptidyl-prolyl cis-trans isomerase activity"/>
    <property type="evidence" value="ECO:0007669"/>
    <property type="project" value="UniProtKB-KW"/>
</dbReference>
<feature type="region of interest" description="Disordered" evidence="9">
    <location>
        <begin position="284"/>
        <end position="326"/>
    </location>
</feature>
<feature type="chain" id="PRO_5011608228" description="Parvulin-like PPIase" evidence="10">
    <location>
        <begin position="25"/>
        <end position="326"/>
    </location>
</feature>
<evidence type="ECO:0000259" key="11">
    <source>
        <dbReference type="PROSITE" id="PS50198"/>
    </source>
</evidence>
<protein>
    <recommendedName>
        <fullName evidence="4">Parvulin-like PPIase</fullName>
        <ecNumber evidence="3">5.2.1.8</ecNumber>
    </recommendedName>
    <alternativeName>
        <fullName evidence="6">Peptidyl-prolyl cis-trans isomerase plp</fullName>
    </alternativeName>
    <alternativeName>
        <fullName evidence="7">Rotamase plp</fullName>
    </alternativeName>
</protein>
<name>A0A1G4RG43_9CAUL</name>
<dbReference type="Pfam" id="PF13145">
    <property type="entry name" value="Rotamase_2"/>
    <property type="match status" value="1"/>
</dbReference>
<feature type="domain" description="PpiC" evidence="11">
    <location>
        <begin position="151"/>
        <end position="241"/>
    </location>
</feature>
<accession>A0A1G4RG43</accession>
<evidence type="ECO:0000313" key="13">
    <source>
        <dbReference type="Proteomes" id="UP000199150"/>
    </source>
</evidence>
<sequence>MAKPSVLRLIYLPAMLALSLSVAACNKTTVSNEAPPEAGDVAVARIDGETIWTSDVRAEAIAQGQIGPGEPLDVTSDLFSRTLEEVIDQRLLAKAAMAKGLEKSTTAQRRLRAAHDRILGDMLVETSIDRDIDDKAVKDHYDEQVKLSKQSEEIRTRLILLRTKAEADAALKQLQGGALFEAMAMEKSIDQGTRFNGGDMGYFTTDIMPQAYKGVLATAKTGDTVGPVQVDGGWALLRVEDRRPEQLPTLEEERPIIMRYLIYNQVAGMLNSLRKKAKVELLVKPSQTGSGQEPDSAPASMEADDASADSASASSAVPVKKAGQKT</sequence>
<feature type="signal peptide" evidence="10">
    <location>
        <begin position="1"/>
        <end position="24"/>
    </location>
</feature>
<evidence type="ECO:0000256" key="8">
    <source>
        <dbReference type="PROSITE-ProRule" id="PRU00278"/>
    </source>
</evidence>